<gene>
    <name evidence="2" type="ORF">E2C01_081460</name>
</gene>
<sequence length="76" mass="8465">MRCSLTPPNFAVHGPTKVSRGKQPTSILRSYPAVKVLVKTLSGYISLRQLNNSLRSRGRRGETAEAGSRKGARRWR</sequence>
<comment type="caution">
    <text evidence="2">The sequence shown here is derived from an EMBL/GenBank/DDBJ whole genome shotgun (WGS) entry which is preliminary data.</text>
</comment>
<evidence type="ECO:0000313" key="2">
    <source>
        <dbReference type="EMBL" id="MPC86625.1"/>
    </source>
</evidence>
<keyword evidence="3" id="KW-1185">Reference proteome</keyword>
<organism evidence="2 3">
    <name type="scientific">Portunus trituberculatus</name>
    <name type="common">Swimming crab</name>
    <name type="synonym">Neptunus trituberculatus</name>
    <dbReference type="NCBI Taxonomy" id="210409"/>
    <lineage>
        <taxon>Eukaryota</taxon>
        <taxon>Metazoa</taxon>
        <taxon>Ecdysozoa</taxon>
        <taxon>Arthropoda</taxon>
        <taxon>Crustacea</taxon>
        <taxon>Multicrustacea</taxon>
        <taxon>Malacostraca</taxon>
        <taxon>Eumalacostraca</taxon>
        <taxon>Eucarida</taxon>
        <taxon>Decapoda</taxon>
        <taxon>Pleocyemata</taxon>
        <taxon>Brachyura</taxon>
        <taxon>Eubrachyura</taxon>
        <taxon>Portunoidea</taxon>
        <taxon>Portunidae</taxon>
        <taxon>Portuninae</taxon>
        <taxon>Portunus</taxon>
    </lineage>
</organism>
<dbReference type="AlphaFoldDB" id="A0A5B7IVY2"/>
<protein>
    <submittedName>
        <fullName evidence="2">Uncharacterized protein</fullName>
    </submittedName>
</protein>
<accession>A0A5B7IVY2</accession>
<dbReference type="Proteomes" id="UP000324222">
    <property type="component" value="Unassembled WGS sequence"/>
</dbReference>
<dbReference type="EMBL" id="VSRR010072023">
    <property type="protein sequence ID" value="MPC86625.1"/>
    <property type="molecule type" value="Genomic_DNA"/>
</dbReference>
<proteinExistence type="predicted"/>
<evidence type="ECO:0000256" key="1">
    <source>
        <dbReference type="SAM" id="MobiDB-lite"/>
    </source>
</evidence>
<evidence type="ECO:0000313" key="3">
    <source>
        <dbReference type="Proteomes" id="UP000324222"/>
    </source>
</evidence>
<reference evidence="2 3" key="1">
    <citation type="submission" date="2019-05" db="EMBL/GenBank/DDBJ databases">
        <title>Another draft genome of Portunus trituberculatus and its Hox gene families provides insights of decapod evolution.</title>
        <authorList>
            <person name="Jeong J.-H."/>
            <person name="Song I."/>
            <person name="Kim S."/>
            <person name="Choi T."/>
            <person name="Kim D."/>
            <person name="Ryu S."/>
            <person name="Kim W."/>
        </authorList>
    </citation>
    <scope>NUCLEOTIDE SEQUENCE [LARGE SCALE GENOMIC DNA]</scope>
    <source>
        <tissue evidence="2">Muscle</tissue>
    </source>
</reference>
<feature type="region of interest" description="Disordered" evidence="1">
    <location>
        <begin position="52"/>
        <end position="76"/>
    </location>
</feature>
<feature type="region of interest" description="Disordered" evidence="1">
    <location>
        <begin position="1"/>
        <end position="23"/>
    </location>
</feature>
<name>A0A5B7IVY2_PORTR</name>